<evidence type="ECO:0000313" key="1">
    <source>
        <dbReference type="EMBL" id="QHT83256.1"/>
    </source>
</evidence>
<dbReference type="AlphaFoldDB" id="A0A6C0HSY4"/>
<name>A0A6C0HSY4_9ZZZZ</name>
<protein>
    <submittedName>
        <fullName evidence="1">Uncharacterized protein</fullName>
    </submittedName>
</protein>
<proteinExistence type="predicted"/>
<reference evidence="1" key="1">
    <citation type="journal article" date="2020" name="Nature">
        <title>Giant virus diversity and host interactions through global metagenomics.</title>
        <authorList>
            <person name="Schulz F."/>
            <person name="Roux S."/>
            <person name="Paez-Espino D."/>
            <person name="Jungbluth S."/>
            <person name="Walsh D.A."/>
            <person name="Denef V.J."/>
            <person name="McMahon K.D."/>
            <person name="Konstantinidis K.T."/>
            <person name="Eloe-Fadrosh E.A."/>
            <person name="Kyrpides N.C."/>
            <person name="Woyke T."/>
        </authorList>
    </citation>
    <scope>NUCLEOTIDE SEQUENCE</scope>
    <source>
        <strain evidence="1">GVMAG-M-3300023184-167</strain>
    </source>
</reference>
<organism evidence="1">
    <name type="scientific">viral metagenome</name>
    <dbReference type="NCBI Taxonomy" id="1070528"/>
    <lineage>
        <taxon>unclassified sequences</taxon>
        <taxon>metagenomes</taxon>
        <taxon>organismal metagenomes</taxon>
    </lineage>
</organism>
<sequence>MNPFIVIDNYKFTLIGKLNERRYWYVYILSEHITNPADTTKFWVYPSNSELGLWRLSATSENIKYKGQFVSAVARQNQLRNPIGKYFYYDYVQQTCIYIELQVFINDHFDKLKNIAVPSLSEITPNKPHNSKSKVSLADNEKIFNLIDDENRQIQLSPFILLQQIIECGEVETITPRRRPPDVVITEFSHQLQIEYDLLYKNVEIVAPYNKVFQDMIDINGNIMRFPLKNKRTGEVVILYACVVKMKEIQTLSAFRNSSENITRICGKDLHIMPFFLTTEDSSINCFGTYTKYIPCGAFICKLFDYSDGYHRLGGYKQCTPTEFSRSHCTSTYSYIGDRYDNIFPFNEWISKTNYILNKPWSRKSGVFTATKRKKKSVKRRSI</sequence>
<accession>A0A6C0HSY4</accession>
<dbReference type="EMBL" id="MN740007">
    <property type="protein sequence ID" value="QHT83256.1"/>
    <property type="molecule type" value="Genomic_DNA"/>
</dbReference>